<proteinExistence type="predicted"/>
<protein>
    <submittedName>
        <fullName evidence="2">Uncharacterized protein</fullName>
    </submittedName>
</protein>
<name>A0A9X2IBT7_9GAMM</name>
<organism evidence="2 3">
    <name type="scientific">Legionella maioricensis</name>
    <dbReference type="NCBI Taxonomy" id="2896528"/>
    <lineage>
        <taxon>Bacteria</taxon>
        <taxon>Pseudomonadati</taxon>
        <taxon>Pseudomonadota</taxon>
        <taxon>Gammaproteobacteria</taxon>
        <taxon>Legionellales</taxon>
        <taxon>Legionellaceae</taxon>
        <taxon>Legionella</taxon>
    </lineage>
</organism>
<dbReference type="EMBL" id="JAJKBJ010000005">
    <property type="protein sequence ID" value="MCL9683722.1"/>
    <property type="molecule type" value="Genomic_DNA"/>
</dbReference>
<evidence type="ECO:0000313" key="3">
    <source>
        <dbReference type="Proteomes" id="UP001139721"/>
    </source>
</evidence>
<keyword evidence="1" id="KW-0472">Membrane</keyword>
<keyword evidence="3" id="KW-1185">Reference proteome</keyword>
<sequence length="628" mass="72203">MENFAPLKNTITSDMMHNRNCHAYLLQLKPFIHQEILNLEPTLTPLATLSEKYNELFPYGNLYSQVIETLENQIDSLYLNLNAEQINILDDLVFAVYHNDNLILEHTHWINDIGVQTRPMQTDTSRRIQRKLEDNNSRINRRSPNQAGNILNLIGAFFSLNYKPQLDTNLPSLKNYSYRKNTEPTEYRFSTQAQRHNGTVRISPLFKRWLTIKAQKSPPEQSICHIYFNNLGLDRSDFDFAGSKERNFSLALHELEDDPSLKIAVITFPASKSLMDDELYKKTTDQLAYASVFKELIEIAKGNEHQSGVSDFHISSKIRNQLFGTKENQLKILKKLLARSFKAQGINPSDTLSTAQKQAVWVHFTKFELTNYIINTLKPQSYNFSCKDAIDRGAVSSIYYNLFKSFQSENPIQKEEFERAIDAAAANVKGRGMNFHRKIIWSALDNYVDAHYDDLVKDSQRAWLIFWRDMNCPHSRVQQLLNTKIIQCQKQLDSLPSEYDTLKKTGNRLISAIQKQYLAQIKGQRLLLELVSRTSELLTTNSTSLQSIQSYRNLTKELKINQPALYVIGGLAEIFLGILLYIPSFGYSKSLITHGFSTYDTGFFASSRILMNQDIIDFSETYISAAIV</sequence>
<reference evidence="2" key="1">
    <citation type="submission" date="2021-11" db="EMBL/GenBank/DDBJ databases">
        <title>Legionella maioricencis sp. nov., a new species isolated from hot water samples in Mallorca.</title>
        <authorList>
            <person name="Crespi S."/>
            <person name="Drasar V."/>
            <person name="Salva-Serra F."/>
            <person name="Jaen-Luchoro D."/>
            <person name="Pineiro-Iglesias B."/>
            <person name="Aliaga F."/>
            <person name="Fernandez-Juarez V."/>
            <person name="Coll G."/>
            <person name="Moore E.R.B."/>
            <person name="Bennasar-Figueras A."/>
        </authorList>
    </citation>
    <scope>NUCLEOTIDE SEQUENCE</scope>
    <source>
        <strain evidence="2">HCPI-6</strain>
    </source>
</reference>
<feature type="transmembrane region" description="Helical" evidence="1">
    <location>
        <begin position="564"/>
        <end position="582"/>
    </location>
</feature>
<dbReference type="Proteomes" id="UP001139721">
    <property type="component" value="Unassembled WGS sequence"/>
</dbReference>
<gene>
    <name evidence="2" type="ORF">LOX96_06430</name>
</gene>
<keyword evidence="1" id="KW-1133">Transmembrane helix</keyword>
<keyword evidence="1" id="KW-0812">Transmembrane</keyword>
<evidence type="ECO:0000256" key="1">
    <source>
        <dbReference type="SAM" id="Phobius"/>
    </source>
</evidence>
<dbReference type="RefSeq" id="WP_250421638.1">
    <property type="nucleotide sequence ID" value="NZ_JAJKBJ010000005.1"/>
</dbReference>
<accession>A0A9X2IBT7</accession>
<dbReference type="AlphaFoldDB" id="A0A9X2IBT7"/>
<comment type="caution">
    <text evidence="2">The sequence shown here is derived from an EMBL/GenBank/DDBJ whole genome shotgun (WGS) entry which is preliminary data.</text>
</comment>
<evidence type="ECO:0000313" key="2">
    <source>
        <dbReference type="EMBL" id="MCL9683722.1"/>
    </source>
</evidence>